<feature type="domain" description="ScoMcrA-like N-terminal head" evidence="1">
    <location>
        <begin position="7"/>
        <end position="79"/>
    </location>
</feature>
<dbReference type="InterPro" id="IPR058807">
    <property type="entry name" value="ScoMcrA_N"/>
</dbReference>
<sequence>MEHFTGITDAAFRRAIDEAKSMTRDEFRKHYNFGKSTTYVAVNEGVAVDPKALLAAAYHHQFPDSARLTPASFSSSATTRSILEGFNCKILREVVHDEPVSATTVPPSIPGPLAVPPAAWWVNQSENFHLVYPAGTLWAPVADSRGTVPSHWAVIHELRPGDLVIHRHNDQVRGLSTVITTPVKTLRPSGYVDPLDTEGYLVLVNPVGYVNIPARSLLEKLEKGTGPLNKNGKLSRKYIAPLPVETTLQALQDQGVAFVDSAEKLNTDANIEKIFTIDGPTDRLVAAQSRVEQNFLRAQLLSKGDITCALCGRHLPADLLVAGHIKKRSMMTESERLDFNHNSMLVCVLGCDSLFEKGYISVDDRGLIRGTSEVPRAVHDVVSQLIDRPCPKFESRSAGYFRWHWQNVFESAL</sequence>
<gene>
    <name evidence="2" type="ORF">AS189_17365</name>
</gene>
<evidence type="ECO:0000259" key="1">
    <source>
        <dbReference type="Pfam" id="PF26345"/>
    </source>
</evidence>
<dbReference type="Proteomes" id="UP000059574">
    <property type="component" value="Chromosome"/>
</dbReference>
<accession>A0A0S2M2Z5</accession>
<reference evidence="2 3" key="2">
    <citation type="journal article" date="2016" name="J. Biotechnol.">
        <title>Complete genome sequence of Arthrobacter alpinus ERGS4:06, a yellow pigmented bacterium tolerant to cold and radiations isolated from Sikkim Himalaya.</title>
        <authorList>
            <person name="Kumar R."/>
            <person name="Singh D."/>
            <person name="Swarnkar M.K."/>
            <person name="Singh A.K."/>
            <person name="Kumar S."/>
        </authorList>
    </citation>
    <scope>NUCLEOTIDE SEQUENCE [LARGE SCALE GENOMIC DNA]</scope>
    <source>
        <strain evidence="2 3">ERGS4:06</strain>
    </source>
</reference>
<name>A0A0S2M2Z5_9MICC</name>
<dbReference type="RefSeq" id="WP_062291751.1">
    <property type="nucleotide sequence ID" value="NZ_CP013200.1"/>
</dbReference>
<organism evidence="2 3">
    <name type="scientific">Arthrobacter alpinus</name>
    <dbReference type="NCBI Taxonomy" id="656366"/>
    <lineage>
        <taxon>Bacteria</taxon>
        <taxon>Bacillati</taxon>
        <taxon>Actinomycetota</taxon>
        <taxon>Actinomycetes</taxon>
        <taxon>Micrococcales</taxon>
        <taxon>Micrococcaceae</taxon>
        <taxon>Arthrobacter</taxon>
    </lineage>
</organism>
<dbReference type="Pfam" id="PF26345">
    <property type="entry name" value="ScoMcrA_N"/>
    <property type="match status" value="1"/>
</dbReference>
<proteinExistence type="predicted"/>
<dbReference type="AlphaFoldDB" id="A0A0S2M2Z5"/>
<protein>
    <recommendedName>
        <fullName evidence="1">ScoMcrA-like N-terminal head domain-containing protein</fullName>
    </recommendedName>
</protein>
<reference evidence="3" key="1">
    <citation type="submission" date="2015-11" db="EMBL/GenBank/DDBJ databases">
        <authorList>
            <person name="Kumar R."/>
            <person name="Singh D."/>
            <person name="Swarnkar M.K."/>
            <person name="Singh A.K."/>
            <person name="Kumar S."/>
        </authorList>
    </citation>
    <scope>NUCLEOTIDE SEQUENCE [LARGE SCALE GENOMIC DNA]</scope>
    <source>
        <strain evidence="3">ERGS4:06</strain>
    </source>
</reference>
<dbReference type="OrthoDB" id="3650427at2"/>
<evidence type="ECO:0000313" key="2">
    <source>
        <dbReference type="EMBL" id="ALO67928.1"/>
    </source>
</evidence>
<evidence type="ECO:0000313" key="3">
    <source>
        <dbReference type="Proteomes" id="UP000059574"/>
    </source>
</evidence>
<dbReference type="EMBL" id="CP013200">
    <property type="protein sequence ID" value="ALO67928.1"/>
    <property type="molecule type" value="Genomic_DNA"/>
</dbReference>